<dbReference type="InterPro" id="IPR024234">
    <property type="entry name" value="DUF3801"/>
</dbReference>
<comment type="caution">
    <text evidence="2">The sequence shown here is derived from an EMBL/GenBank/DDBJ whole genome shotgun (WGS) entry which is preliminary data.</text>
</comment>
<organism evidence="2 3">
    <name type="scientific">Streptococcus iniae</name>
    <name type="common">Streptococcus shiloi</name>
    <dbReference type="NCBI Taxonomy" id="1346"/>
    <lineage>
        <taxon>Bacteria</taxon>
        <taxon>Bacillati</taxon>
        <taxon>Bacillota</taxon>
        <taxon>Bacilli</taxon>
        <taxon>Lactobacillales</taxon>
        <taxon>Streptococcaceae</taxon>
        <taxon>Streptococcus</taxon>
    </lineage>
</organism>
<name>A0A3L8G207_STRIN</name>
<dbReference type="AlphaFoldDB" id="A0A3L8G207"/>
<protein>
    <submittedName>
        <fullName evidence="2">Conjugal transfer protein</fullName>
    </submittedName>
</protein>
<sequence>MDQERVMEKGSRVTLDTGKHLLQFLAYAVSQGAKTYKEHKQSGEMSWKDFNQLPRTKDHIDFEEAEVNLEKLRKELKKSGVNFHFKQNGDGTKQVWFEAINQQVIQEALRKINQEIVSNPKEALDKYMKKPDELTPKQQIEKFKKTSKKATETVKTKKKGKGI</sequence>
<evidence type="ECO:0000313" key="2">
    <source>
        <dbReference type="EMBL" id="RLU54869.1"/>
    </source>
</evidence>
<proteinExistence type="predicted"/>
<accession>A0A3L8G207</accession>
<evidence type="ECO:0000256" key="1">
    <source>
        <dbReference type="SAM" id="MobiDB-lite"/>
    </source>
</evidence>
<evidence type="ECO:0000313" key="3">
    <source>
        <dbReference type="Proteomes" id="UP000269148"/>
    </source>
</evidence>
<reference evidence="2 3" key="1">
    <citation type="submission" date="2018-06" db="EMBL/GenBank/DDBJ databases">
        <title>Mutators as drivers of adaptation in pathogenic bacteria and a risk factor for host jumps and vaccine escape.</title>
        <authorList>
            <person name="Barnes A.C."/>
            <person name="Silayeva O."/>
        </authorList>
    </citation>
    <scope>NUCLEOTIDE SEQUENCE [LARGE SCALE GENOMIC DNA]</scope>
    <source>
        <strain evidence="2 3">QMA0445</strain>
    </source>
</reference>
<gene>
    <name evidence="2" type="ORF">DIY07_09565</name>
</gene>
<dbReference type="Proteomes" id="UP000269148">
    <property type="component" value="Unassembled WGS sequence"/>
</dbReference>
<dbReference type="Pfam" id="PF12687">
    <property type="entry name" value="DUF3801"/>
    <property type="match status" value="1"/>
</dbReference>
<dbReference type="EMBL" id="QLQD01000082">
    <property type="protein sequence ID" value="RLU54869.1"/>
    <property type="molecule type" value="Genomic_DNA"/>
</dbReference>
<feature type="compositionally biased region" description="Basic and acidic residues" evidence="1">
    <location>
        <begin position="129"/>
        <end position="155"/>
    </location>
</feature>
<feature type="region of interest" description="Disordered" evidence="1">
    <location>
        <begin position="129"/>
        <end position="163"/>
    </location>
</feature>
<dbReference type="OrthoDB" id="2223102at2"/>
<dbReference type="RefSeq" id="WP_121792110.1">
    <property type="nucleotide sequence ID" value="NZ_QLQC01000083.1"/>
</dbReference>